<keyword evidence="2" id="KW-1133">Transmembrane helix</keyword>
<dbReference type="EnsemblMetazoa" id="CJA11241.1">
    <property type="protein sequence ID" value="CJA11241.1"/>
    <property type="gene ID" value="WBGene00130445"/>
</dbReference>
<evidence type="ECO:0000256" key="2">
    <source>
        <dbReference type="SAM" id="Phobius"/>
    </source>
</evidence>
<feature type="region of interest" description="Disordered" evidence="1">
    <location>
        <begin position="109"/>
        <end position="129"/>
    </location>
</feature>
<feature type="compositionally biased region" description="Basic and acidic residues" evidence="1">
    <location>
        <begin position="206"/>
        <end position="220"/>
    </location>
</feature>
<feature type="compositionally biased region" description="Basic and acidic residues" evidence="1">
    <location>
        <begin position="468"/>
        <end position="478"/>
    </location>
</feature>
<evidence type="ECO:0000313" key="4">
    <source>
        <dbReference type="Proteomes" id="UP000005237"/>
    </source>
</evidence>
<feature type="compositionally biased region" description="Pro residues" evidence="1">
    <location>
        <begin position="524"/>
        <end position="537"/>
    </location>
</feature>
<keyword evidence="2" id="KW-0812">Transmembrane</keyword>
<proteinExistence type="predicted"/>
<reference evidence="3" key="2">
    <citation type="submission" date="2022-06" db="UniProtKB">
        <authorList>
            <consortium name="EnsemblMetazoa"/>
        </authorList>
    </citation>
    <scope>IDENTIFICATION</scope>
    <source>
        <strain evidence="3">DF5081</strain>
    </source>
</reference>
<name>A0A8R1DSR0_CAEJA</name>
<feature type="compositionally biased region" description="Basic and acidic residues" evidence="1">
    <location>
        <begin position="339"/>
        <end position="348"/>
    </location>
</feature>
<accession>A0A8R1DSR0</accession>
<feature type="region of interest" description="Disordered" evidence="1">
    <location>
        <begin position="409"/>
        <end position="561"/>
    </location>
</feature>
<organism evidence="3 4">
    <name type="scientific">Caenorhabditis japonica</name>
    <dbReference type="NCBI Taxonomy" id="281687"/>
    <lineage>
        <taxon>Eukaryota</taxon>
        <taxon>Metazoa</taxon>
        <taxon>Ecdysozoa</taxon>
        <taxon>Nematoda</taxon>
        <taxon>Chromadorea</taxon>
        <taxon>Rhabditida</taxon>
        <taxon>Rhabditina</taxon>
        <taxon>Rhabditomorpha</taxon>
        <taxon>Rhabditoidea</taxon>
        <taxon>Rhabditidae</taxon>
        <taxon>Peloderinae</taxon>
        <taxon>Caenorhabditis</taxon>
    </lineage>
</organism>
<sequence>IKYIIASQVGPLSRVLGGIKIDSVRAAKLKRNTNSALGSLLSYSTPEQQADNQKDNSRLIKIVAVVGLFFLITYCIGFIQCIRYLIRNHKAKKEARNAEASHVAAEAKNYGTCENSQPRKPSRNGHALRAEERTPLTTYQQIDENANDDQSQSLSQRQQRNWFICDSSQLPREPTCPTSLMDSYQMTPGSGAPNSTPNPTDDLEQKEESPILTKRKEEKQPSNPDSDSVFPPTKDFSDYIDEQYHKSRASSNSPKSPQEDPWDETPESRYVPPVVLLQSETPDLPWTIENHVGKPRYEPDEVDEEIEKGLRSGDGLVFARPRSRRGSRIDEEEGQLDIPELKSLKSDDPLAEPLNAPVPIESIKGSVDEEDRWSSSEEGDVDVYYKMSDDEDVTREELDWKKAIAKAELEKEARSQGQTLPGGSGEVVMTEVAKKKTETPPSSPIQIHIENHLNHNNTESDSEDEENENKNKNEKDATVPEGDEVNAEKDDDFVYERLREELSPQPPIVVDLDTTDLDLMPIKSLPPPPPGMFPDSPPESGSDNLHHQRSQEMSEDDDDLR</sequence>
<protein>
    <submittedName>
        <fullName evidence="3">Uncharacterized protein</fullName>
    </submittedName>
</protein>
<feature type="compositionally biased region" description="Basic and acidic residues" evidence="1">
    <location>
        <begin position="486"/>
        <end position="502"/>
    </location>
</feature>
<dbReference type="Proteomes" id="UP000005237">
    <property type="component" value="Unassembled WGS sequence"/>
</dbReference>
<evidence type="ECO:0000256" key="1">
    <source>
        <dbReference type="SAM" id="MobiDB-lite"/>
    </source>
</evidence>
<keyword evidence="4" id="KW-1185">Reference proteome</keyword>
<feature type="compositionally biased region" description="Polar residues" evidence="1">
    <location>
        <begin position="174"/>
        <end position="199"/>
    </location>
</feature>
<dbReference type="AlphaFoldDB" id="A0A8R1DSR0"/>
<evidence type="ECO:0000313" key="3">
    <source>
        <dbReference type="EnsemblMetazoa" id="CJA11241.1"/>
    </source>
</evidence>
<reference evidence="4" key="1">
    <citation type="submission" date="2010-08" db="EMBL/GenBank/DDBJ databases">
        <authorList>
            <consortium name="Caenorhabditis japonica Sequencing Consortium"/>
            <person name="Wilson R.K."/>
        </authorList>
    </citation>
    <scope>NUCLEOTIDE SEQUENCE [LARGE SCALE GENOMIC DNA]</scope>
    <source>
        <strain evidence="4">DF5081</strain>
    </source>
</reference>
<feature type="transmembrane region" description="Helical" evidence="2">
    <location>
        <begin position="62"/>
        <end position="86"/>
    </location>
</feature>
<keyword evidence="2" id="KW-0472">Membrane</keyword>
<feature type="region of interest" description="Disordered" evidence="1">
    <location>
        <begin position="174"/>
        <end position="377"/>
    </location>
</feature>